<keyword evidence="11" id="KW-1185">Reference proteome</keyword>
<keyword evidence="3 7" id="KW-0694">RNA-binding</keyword>
<organism evidence="10 11">
    <name type="scientific">Fusibacter ferrireducens</name>
    <dbReference type="NCBI Taxonomy" id="2785058"/>
    <lineage>
        <taxon>Bacteria</taxon>
        <taxon>Bacillati</taxon>
        <taxon>Bacillota</taxon>
        <taxon>Clostridia</taxon>
        <taxon>Eubacteriales</taxon>
        <taxon>Eubacteriales Family XII. Incertae Sedis</taxon>
        <taxon>Fusibacter</taxon>
    </lineage>
</organism>
<gene>
    <name evidence="7 10" type="primary">rplC</name>
    <name evidence="10" type="ORF">ISU02_22345</name>
</gene>
<dbReference type="Proteomes" id="UP000614200">
    <property type="component" value="Unassembled WGS sequence"/>
</dbReference>
<evidence type="ECO:0000256" key="9">
    <source>
        <dbReference type="RuleBase" id="RU003906"/>
    </source>
</evidence>
<evidence type="ECO:0000256" key="2">
    <source>
        <dbReference type="ARBA" id="ARBA00022730"/>
    </source>
</evidence>
<dbReference type="GO" id="GO:0005840">
    <property type="term" value="C:ribosome"/>
    <property type="evidence" value="ECO:0007669"/>
    <property type="project" value="UniProtKB-KW"/>
</dbReference>
<dbReference type="EMBL" id="JADKNH010000021">
    <property type="protein sequence ID" value="MBF4695847.1"/>
    <property type="molecule type" value="Genomic_DNA"/>
</dbReference>
<evidence type="ECO:0000256" key="3">
    <source>
        <dbReference type="ARBA" id="ARBA00022884"/>
    </source>
</evidence>
<dbReference type="InterPro" id="IPR000597">
    <property type="entry name" value="Ribosomal_uL3"/>
</dbReference>
<accession>A0ABR9ZZG4</accession>
<dbReference type="SUPFAM" id="SSF50447">
    <property type="entry name" value="Translation proteins"/>
    <property type="match status" value="1"/>
</dbReference>
<evidence type="ECO:0000256" key="7">
    <source>
        <dbReference type="HAMAP-Rule" id="MF_01325"/>
    </source>
</evidence>
<evidence type="ECO:0000256" key="8">
    <source>
        <dbReference type="RuleBase" id="RU003905"/>
    </source>
</evidence>
<dbReference type="PROSITE" id="PS00474">
    <property type="entry name" value="RIBOSOMAL_L3"/>
    <property type="match status" value="1"/>
</dbReference>
<evidence type="ECO:0000313" key="10">
    <source>
        <dbReference type="EMBL" id="MBF4695847.1"/>
    </source>
</evidence>
<name>A0ABR9ZZG4_9FIRM</name>
<comment type="caution">
    <text evidence="10">The sequence shown here is derived from an EMBL/GenBank/DDBJ whole genome shotgun (WGS) entry which is preliminary data.</text>
</comment>
<dbReference type="InterPro" id="IPR009000">
    <property type="entry name" value="Transl_B-barrel_sf"/>
</dbReference>
<comment type="function">
    <text evidence="7 9">One of the primary rRNA binding proteins, it binds directly near the 3'-end of the 23S rRNA, where it nucleates assembly of the 50S subunit.</text>
</comment>
<comment type="similarity">
    <text evidence="1 7 8">Belongs to the universal ribosomal protein uL3 family.</text>
</comment>
<keyword evidence="5 7" id="KW-0687">Ribonucleoprotein</keyword>
<evidence type="ECO:0000313" key="11">
    <source>
        <dbReference type="Proteomes" id="UP000614200"/>
    </source>
</evidence>
<keyword evidence="2 7" id="KW-0699">rRNA-binding</keyword>
<dbReference type="NCBIfam" id="TIGR03625">
    <property type="entry name" value="L3_bact"/>
    <property type="match status" value="1"/>
</dbReference>
<dbReference type="InterPro" id="IPR019926">
    <property type="entry name" value="Ribosomal_uL3_CS"/>
</dbReference>
<dbReference type="Gene3D" id="2.40.30.10">
    <property type="entry name" value="Translation factors"/>
    <property type="match status" value="1"/>
</dbReference>
<proteinExistence type="inferred from homology"/>
<evidence type="ECO:0000256" key="4">
    <source>
        <dbReference type="ARBA" id="ARBA00022980"/>
    </source>
</evidence>
<comment type="subunit">
    <text evidence="7 9">Part of the 50S ribosomal subunit. Forms a cluster with proteins L14 and L19.</text>
</comment>
<evidence type="ECO:0000256" key="5">
    <source>
        <dbReference type="ARBA" id="ARBA00023274"/>
    </source>
</evidence>
<keyword evidence="4 7" id="KW-0689">Ribosomal protein</keyword>
<evidence type="ECO:0000256" key="6">
    <source>
        <dbReference type="ARBA" id="ARBA00035243"/>
    </source>
</evidence>
<sequence length="210" mass="22508">MVGIIGKKIGMTQVFNEKGIVTPVTVVEVQPMAVTQIKTVETDGYNAVQVASGDVKDKHVNKPKKGHFDKAGVPYKKTLKEFRVESTDGFEVKQEIKADIFEAGQMIDVTGTSKGKGTAGLIKRHNKARGPETHGSKFHRGPGSIGAASYPARVVKGMPMAGRMGNEQVTVLNLEVVKVDLERNLLLVKGAVPGPKGGQIVIRKAVKAIK</sequence>
<dbReference type="HAMAP" id="MF_01325_B">
    <property type="entry name" value="Ribosomal_uL3_B"/>
    <property type="match status" value="1"/>
</dbReference>
<dbReference type="RefSeq" id="WP_194704082.1">
    <property type="nucleotide sequence ID" value="NZ_JADKNH010000021.1"/>
</dbReference>
<dbReference type="Pfam" id="PF00297">
    <property type="entry name" value="Ribosomal_L3"/>
    <property type="match status" value="1"/>
</dbReference>
<dbReference type="PANTHER" id="PTHR11229:SF16">
    <property type="entry name" value="LARGE RIBOSOMAL SUBUNIT PROTEIN UL3C"/>
    <property type="match status" value="1"/>
</dbReference>
<evidence type="ECO:0000256" key="1">
    <source>
        <dbReference type="ARBA" id="ARBA00006540"/>
    </source>
</evidence>
<protein>
    <recommendedName>
        <fullName evidence="6 7">Large ribosomal subunit protein uL3</fullName>
    </recommendedName>
</protein>
<dbReference type="Gene3D" id="3.30.160.810">
    <property type="match status" value="1"/>
</dbReference>
<dbReference type="PANTHER" id="PTHR11229">
    <property type="entry name" value="50S RIBOSOMAL PROTEIN L3"/>
    <property type="match status" value="1"/>
</dbReference>
<dbReference type="InterPro" id="IPR019927">
    <property type="entry name" value="Ribosomal_uL3_bac/org-type"/>
</dbReference>
<reference evidence="10 11" key="1">
    <citation type="submission" date="2020-11" db="EMBL/GenBank/DDBJ databases">
        <title>Fusibacter basophilias sp. nov.</title>
        <authorList>
            <person name="Qiu D."/>
        </authorList>
    </citation>
    <scope>NUCLEOTIDE SEQUENCE [LARGE SCALE GENOMIC DNA]</scope>
    <source>
        <strain evidence="10 11">Q10-2</strain>
    </source>
</reference>